<name>A0A7W6FYQ1_9SPHN</name>
<reference evidence="3 4" key="1">
    <citation type="submission" date="2020-08" db="EMBL/GenBank/DDBJ databases">
        <title>Genomic Encyclopedia of Type Strains, Phase IV (KMG-IV): sequencing the most valuable type-strain genomes for metagenomic binning, comparative biology and taxonomic classification.</title>
        <authorList>
            <person name="Goeker M."/>
        </authorList>
    </citation>
    <scope>NUCLEOTIDE SEQUENCE [LARGE SCALE GENOMIC DNA]</scope>
    <source>
        <strain evidence="3 4">DSM 27568</strain>
    </source>
</reference>
<evidence type="ECO:0000313" key="4">
    <source>
        <dbReference type="Proteomes" id="UP000561459"/>
    </source>
</evidence>
<dbReference type="Gene3D" id="3.40.50.720">
    <property type="entry name" value="NAD(P)-binding Rossmann-like Domain"/>
    <property type="match status" value="1"/>
</dbReference>
<dbReference type="PANTHER" id="PTHR43189:SF1">
    <property type="entry name" value="ZINC-TYPE ALCOHOL DEHYDROGENASE-LIKE PROTEIN C1198.01"/>
    <property type="match status" value="1"/>
</dbReference>
<accession>A0A7W6FYQ1</accession>
<organism evidence="3 4">
    <name type="scientific">Novosphingobium fluoreni</name>
    <dbReference type="NCBI Taxonomy" id="1391222"/>
    <lineage>
        <taxon>Bacteria</taxon>
        <taxon>Pseudomonadati</taxon>
        <taxon>Pseudomonadota</taxon>
        <taxon>Alphaproteobacteria</taxon>
        <taxon>Sphingomonadales</taxon>
        <taxon>Sphingomonadaceae</taxon>
        <taxon>Novosphingobium</taxon>
    </lineage>
</organism>
<dbReference type="Pfam" id="PF00107">
    <property type="entry name" value="ADH_zinc_N"/>
    <property type="match status" value="1"/>
</dbReference>
<dbReference type="InterPro" id="IPR036291">
    <property type="entry name" value="NAD(P)-bd_dom_sf"/>
</dbReference>
<dbReference type="GO" id="GO:0016491">
    <property type="term" value="F:oxidoreductase activity"/>
    <property type="evidence" value="ECO:0007669"/>
    <property type="project" value="UniProtKB-KW"/>
</dbReference>
<dbReference type="Gene3D" id="3.90.180.10">
    <property type="entry name" value="Medium-chain alcohol dehydrogenases, catalytic domain"/>
    <property type="match status" value="1"/>
</dbReference>
<feature type="domain" description="Alcohol dehydrogenase-like C-terminal" evidence="2">
    <location>
        <begin position="60"/>
        <end position="185"/>
    </location>
</feature>
<dbReference type="InterPro" id="IPR011032">
    <property type="entry name" value="GroES-like_sf"/>
</dbReference>
<dbReference type="Proteomes" id="UP000561459">
    <property type="component" value="Unassembled WGS sequence"/>
</dbReference>
<evidence type="ECO:0000259" key="2">
    <source>
        <dbReference type="Pfam" id="PF00107"/>
    </source>
</evidence>
<comment type="caution">
    <text evidence="3">The sequence shown here is derived from an EMBL/GenBank/DDBJ whole genome shotgun (WGS) entry which is preliminary data.</text>
</comment>
<dbReference type="SUPFAM" id="SSF50129">
    <property type="entry name" value="GroES-like"/>
    <property type="match status" value="1"/>
</dbReference>
<evidence type="ECO:0000313" key="3">
    <source>
        <dbReference type="EMBL" id="MBB3940471.1"/>
    </source>
</evidence>
<keyword evidence="4" id="KW-1185">Reference proteome</keyword>
<dbReference type="EMBL" id="JACIDY010000004">
    <property type="protein sequence ID" value="MBB3940471.1"/>
    <property type="molecule type" value="Genomic_DNA"/>
</dbReference>
<keyword evidence="1" id="KW-0560">Oxidoreductase</keyword>
<dbReference type="InterPro" id="IPR013149">
    <property type="entry name" value="ADH-like_C"/>
</dbReference>
<gene>
    <name evidence="3" type="ORF">GGR39_002128</name>
</gene>
<protein>
    <submittedName>
        <fullName evidence="3">Threonine dehydrogenase-like Zn-dependent dehydrogenase</fullName>
    </submittedName>
</protein>
<dbReference type="PANTHER" id="PTHR43189">
    <property type="entry name" value="ZINC-TYPE ALCOHOL DEHYDROGENASE-LIKE PROTEIN C1198.01-RELATED"/>
    <property type="match status" value="1"/>
</dbReference>
<proteinExistence type="predicted"/>
<evidence type="ECO:0000256" key="1">
    <source>
        <dbReference type="ARBA" id="ARBA00023002"/>
    </source>
</evidence>
<dbReference type="AlphaFoldDB" id="A0A7W6FYQ1"/>
<dbReference type="SUPFAM" id="SSF51735">
    <property type="entry name" value="NAD(P)-binding Rossmann-fold domains"/>
    <property type="match status" value="1"/>
</dbReference>
<sequence>MVAGGFAEYTRVKAATSIKLPASLTLADGALIEPMAVSLHGVRLANITSETRVVVLGTGAIGLAAIFWAKQAGAGRVVAASRSDRHAQLAQLMGAEAFVKTGDGEAQRVADALGGAPQVVIECIGVEGALNQCIMMAQPGGTVVSLGFCTKPDVVVPALATYRHVSLAFSMAYSLDDFETVARTFDKGHVEARSMITETIPLAAVADTIEQLRAGRGDAKVQVDPWMNPTG</sequence>